<feature type="non-terminal residue" evidence="1">
    <location>
        <position position="1"/>
    </location>
</feature>
<dbReference type="AlphaFoldDB" id="X1BEQ8"/>
<protein>
    <recommendedName>
        <fullName evidence="2">DUF1326 domain-containing protein</fullName>
    </recommendedName>
</protein>
<dbReference type="Pfam" id="PF07040">
    <property type="entry name" value="DUF1326"/>
    <property type="match status" value="1"/>
</dbReference>
<comment type="caution">
    <text evidence="1">The sequence shown here is derived from an EMBL/GenBank/DDBJ whole genome shotgun (WGS) entry which is preliminary data.</text>
</comment>
<name>X1BEQ8_9ZZZZ</name>
<organism evidence="1">
    <name type="scientific">marine sediment metagenome</name>
    <dbReference type="NCBI Taxonomy" id="412755"/>
    <lineage>
        <taxon>unclassified sequences</taxon>
        <taxon>metagenomes</taxon>
        <taxon>ecological metagenomes</taxon>
    </lineage>
</organism>
<dbReference type="InterPro" id="IPR009758">
    <property type="entry name" value="DUF1326"/>
</dbReference>
<gene>
    <name evidence="1" type="ORF">S01H4_46745</name>
</gene>
<proteinExistence type="predicted"/>
<sequence length="157" mass="17196">SLKFVAIFRWPGAIHEGEGEAAVVVDERATEAQRGALLRIISGQDTEPGATIFNVFASTLEKLHDPIFASIDFQVDVAGRKARLVVPSITEGRGEPILNPVTGAPHRVRIDMVDGFEYSLAEIGRGWTKTARPIKLELNDSYAQFAEIHLCQTGIVR</sequence>
<dbReference type="EMBL" id="BART01026158">
    <property type="protein sequence ID" value="GAG93500.1"/>
    <property type="molecule type" value="Genomic_DNA"/>
</dbReference>
<accession>X1BEQ8</accession>
<evidence type="ECO:0000313" key="1">
    <source>
        <dbReference type="EMBL" id="GAG93500.1"/>
    </source>
</evidence>
<evidence type="ECO:0008006" key="2">
    <source>
        <dbReference type="Google" id="ProtNLM"/>
    </source>
</evidence>
<reference evidence="1" key="1">
    <citation type="journal article" date="2014" name="Front. Microbiol.">
        <title>High frequency of phylogenetically diverse reductive dehalogenase-homologous genes in deep subseafloor sedimentary metagenomes.</title>
        <authorList>
            <person name="Kawai M."/>
            <person name="Futagami T."/>
            <person name="Toyoda A."/>
            <person name="Takaki Y."/>
            <person name="Nishi S."/>
            <person name="Hori S."/>
            <person name="Arai W."/>
            <person name="Tsubouchi T."/>
            <person name="Morono Y."/>
            <person name="Uchiyama I."/>
            <person name="Ito T."/>
            <person name="Fujiyama A."/>
            <person name="Inagaki F."/>
            <person name="Takami H."/>
        </authorList>
    </citation>
    <scope>NUCLEOTIDE SEQUENCE</scope>
    <source>
        <strain evidence="1">Expedition CK06-06</strain>
    </source>
</reference>